<dbReference type="InterPro" id="IPR029787">
    <property type="entry name" value="Nucleotide_cyclase"/>
</dbReference>
<dbReference type="Gene3D" id="3.30.70.1230">
    <property type="entry name" value="Nucleotide cyclase"/>
    <property type="match status" value="1"/>
</dbReference>
<evidence type="ECO:0000259" key="8">
    <source>
        <dbReference type="PROSITE" id="PS50125"/>
    </source>
</evidence>
<evidence type="ECO:0000256" key="1">
    <source>
        <dbReference type="ARBA" id="ARBA00004196"/>
    </source>
</evidence>
<feature type="domain" description="Guanylate cyclase" evidence="8">
    <location>
        <begin position="478"/>
        <end position="617"/>
    </location>
</feature>
<keyword evidence="6 7" id="KW-0472">Membrane</keyword>
<dbReference type="InterPro" id="IPR001054">
    <property type="entry name" value="A/G_cyclase"/>
</dbReference>
<dbReference type="SUPFAM" id="SSF55073">
    <property type="entry name" value="Nucleotide cyclase"/>
    <property type="match status" value="1"/>
</dbReference>
<comment type="caution">
    <text evidence="9">The sequence shown here is derived from an EMBL/GenBank/DDBJ whole genome shotgun (WGS) entry which is preliminary data.</text>
</comment>
<dbReference type="GO" id="GO:0004016">
    <property type="term" value="F:adenylate cyclase activity"/>
    <property type="evidence" value="ECO:0007669"/>
    <property type="project" value="UniProtKB-ARBA"/>
</dbReference>
<evidence type="ECO:0000256" key="5">
    <source>
        <dbReference type="ARBA" id="ARBA00022989"/>
    </source>
</evidence>
<dbReference type="GO" id="GO:0006171">
    <property type="term" value="P:cAMP biosynthetic process"/>
    <property type="evidence" value="ECO:0007669"/>
    <property type="project" value="TreeGrafter"/>
</dbReference>
<keyword evidence="4 7" id="KW-0812">Transmembrane</keyword>
<gene>
    <name evidence="9" type="ORF">MAE02_52470</name>
</gene>
<evidence type="ECO:0000256" key="7">
    <source>
        <dbReference type="SAM" id="Phobius"/>
    </source>
</evidence>
<dbReference type="PANTHER" id="PTHR43081:SF1">
    <property type="entry name" value="ADENYLATE CYCLASE, TERMINAL-DIFFERENTIATION SPECIFIC"/>
    <property type="match status" value="1"/>
</dbReference>
<feature type="transmembrane region" description="Helical" evidence="7">
    <location>
        <begin position="387"/>
        <end position="407"/>
    </location>
</feature>
<dbReference type="SMART" id="SM01080">
    <property type="entry name" value="CHASE2"/>
    <property type="match status" value="1"/>
</dbReference>
<evidence type="ECO:0000256" key="2">
    <source>
        <dbReference type="ARBA" id="ARBA00005381"/>
    </source>
</evidence>
<evidence type="ECO:0000313" key="9">
    <source>
        <dbReference type="EMBL" id="GEO17551.1"/>
    </source>
</evidence>
<dbReference type="GO" id="GO:0035556">
    <property type="term" value="P:intracellular signal transduction"/>
    <property type="evidence" value="ECO:0007669"/>
    <property type="project" value="InterPro"/>
</dbReference>
<feature type="transmembrane region" description="Helical" evidence="7">
    <location>
        <begin position="360"/>
        <end position="380"/>
    </location>
</feature>
<dbReference type="PROSITE" id="PS50125">
    <property type="entry name" value="GUANYLATE_CYCLASE_2"/>
    <property type="match status" value="1"/>
</dbReference>
<name>A0A512C006_9HYPH</name>
<dbReference type="SMART" id="SM00044">
    <property type="entry name" value="CYCc"/>
    <property type="match status" value="1"/>
</dbReference>
<evidence type="ECO:0000256" key="3">
    <source>
        <dbReference type="ARBA" id="ARBA00022475"/>
    </source>
</evidence>
<keyword evidence="5 7" id="KW-1133">Transmembrane helix</keyword>
<proteinExistence type="inferred from homology"/>
<comment type="similarity">
    <text evidence="2">Belongs to the adenylyl cyclase class-3 family.</text>
</comment>
<comment type="subcellular location">
    <subcellularLocation>
        <location evidence="1">Cell envelope</location>
    </subcellularLocation>
</comment>
<feature type="transmembrane region" description="Helical" evidence="7">
    <location>
        <begin position="413"/>
        <end position="436"/>
    </location>
</feature>
<dbReference type="PANTHER" id="PTHR43081">
    <property type="entry name" value="ADENYLATE CYCLASE, TERMINAL-DIFFERENTIATION SPECIFIC-RELATED"/>
    <property type="match status" value="1"/>
</dbReference>
<accession>A0A512C006</accession>
<keyword evidence="10" id="KW-1185">Reference proteome</keyword>
<sequence>MPHWESAVNGLMRKLHRFGIGRILGLLLLLNLIALRVWDPTPVEALRHRAFDVYQLIQPRIAPLNAVTIVDIDESSLRSLGQWPWPRTIMADMVTKITEMGGVAIGFDVLFPEPDRGSPDVAAETFRGLDSETREKLRRLPGNDEIFASAIRQSKVILGQSGYRVSGSAPVPGAGDQTRLATIGADPRPFLVRFPHLLRNLPVLEDAAQGRGIFSIIPEGDGTIRRIPLVAMAGGTMIPSLALEMLRVVSGSGAILIKSDDGGVLSVGVQELEIPTDGKGRIWIHFAPPGTSRYVSALDLLQGKVPRDRIDGKLVLVGTSAAGLLDLKITPVHPATPGVELHAQLLESALTQSTLSRPNATAFIEIGLAALLSLCLIVLAPKVSAGTLFVLGGAIAVLTTGLSWYSFTFLDLLIDYTFPLISSLLVYSVLVFTNYVSVSADRHRIRSAFSQYISPALVEQLAQSPEKLTLGGERRDLTVLFSDVRGFTSISESYRDDPQGLTALINRLFTPLTNDIIERKGTIDKYMGDAIMAFWNAPLSDADQERNACDAALAMLESLAVLNEQRQREAPEDRPAQPLRVGIGLNTGPCVVGNFGSDLHFNYSVLGDTVNLASRLEGLSKHYGIPIIIGSRTAEAVKGAFAVLELDVLQVKGKVEPERIFTVLGRSDVAASRTFQEFAELNGSMLAAYRRREWAQALEAIIMCRDLGKVFGFDEYYAVYVDRIRRLIDTPPADHWNGVSAIEIK</sequence>
<dbReference type="Proteomes" id="UP000321085">
    <property type="component" value="Unassembled WGS sequence"/>
</dbReference>
<feature type="transmembrane region" description="Helical" evidence="7">
    <location>
        <begin position="20"/>
        <end position="38"/>
    </location>
</feature>
<evidence type="ECO:0000256" key="6">
    <source>
        <dbReference type="ARBA" id="ARBA00023136"/>
    </source>
</evidence>
<dbReference type="InterPro" id="IPR050697">
    <property type="entry name" value="Adenylyl/Guanylyl_Cyclase_3/4"/>
</dbReference>
<dbReference type="GO" id="GO:0030313">
    <property type="term" value="C:cell envelope"/>
    <property type="evidence" value="ECO:0007669"/>
    <property type="project" value="UniProtKB-SubCell"/>
</dbReference>
<dbReference type="InterPro" id="IPR007890">
    <property type="entry name" value="CHASE2"/>
</dbReference>
<evidence type="ECO:0000313" key="10">
    <source>
        <dbReference type="Proteomes" id="UP000321085"/>
    </source>
</evidence>
<organism evidence="9 10">
    <name type="scientific">Microvirga aerophila</name>
    <dbReference type="NCBI Taxonomy" id="670291"/>
    <lineage>
        <taxon>Bacteria</taxon>
        <taxon>Pseudomonadati</taxon>
        <taxon>Pseudomonadota</taxon>
        <taxon>Alphaproteobacteria</taxon>
        <taxon>Hyphomicrobiales</taxon>
        <taxon>Methylobacteriaceae</taxon>
        <taxon>Microvirga</taxon>
    </lineage>
</organism>
<dbReference type="Pfam" id="PF00211">
    <property type="entry name" value="Guanylate_cyc"/>
    <property type="match status" value="1"/>
</dbReference>
<dbReference type="Pfam" id="PF05226">
    <property type="entry name" value="CHASE2"/>
    <property type="match status" value="1"/>
</dbReference>
<protein>
    <submittedName>
        <fullName evidence="9">Guanylate cyclase</fullName>
    </submittedName>
</protein>
<keyword evidence="3" id="KW-1003">Cell membrane</keyword>
<dbReference type="CDD" id="cd07302">
    <property type="entry name" value="CHD"/>
    <property type="match status" value="1"/>
</dbReference>
<dbReference type="FunFam" id="3.30.70.1230:FF:000016">
    <property type="entry name" value="Adenylate/guanylate cyclase domain-containing protein"/>
    <property type="match status" value="1"/>
</dbReference>
<dbReference type="AlphaFoldDB" id="A0A512C006"/>
<reference evidence="9 10" key="1">
    <citation type="submission" date="2019-07" db="EMBL/GenBank/DDBJ databases">
        <title>Whole genome shotgun sequence of Microvirga aerophila NBRC 106136.</title>
        <authorList>
            <person name="Hosoyama A."/>
            <person name="Uohara A."/>
            <person name="Ohji S."/>
            <person name="Ichikawa N."/>
        </authorList>
    </citation>
    <scope>NUCLEOTIDE SEQUENCE [LARGE SCALE GENOMIC DNA]</scope>
    <source>
        <strain evidence="9 10">NBRC 106136</strain>
    </source>
</reference>
<evidence type="ECO:0000256" key="4">
    <source>
        <dbReference type="ARBA" id="ARBA00022692"/>
    </source>
</evidence>
<dbReference type="EMBL" id="BJYU01000110">
    <property type="protein sequence ID" value="GEO17551.1"/>
    <property type="molecule type" value="Genomic_DNA"/>
</dbReference>